<dbReference type="InterPro" id="IPR036457">
    <property type="entry name" value="PPM-type-like_dom_sf"/>
</dbReference>
<comment type="similarity">
    <text evidence="4">Belongs to the PP2C family.</text>
</comment>
<dbReference type="GO" id="GO:0004722">
    <property type="term" value="F:protein serine/threonine phosphatase activity"/>
    <property type="evidence" value="ECO:0007669"/>
    <property type="project" value="InterPro"/>
</dbReference>
<dbReference type="PANTHER" id="PTHR47992">
    <property type="entry name" value="PROTEIN PHOSPHATASE"/>
    <property type="match status" value="1"/>
</dbReference>
<reference evidence="6 7" key="1">
    <citation type="submission" date="2024-03" db="EMBL/GenBank/DDBJ databases">
        <title>The Acrasis kona genome and developmental transcriptomes reveal deep origins of eukaryotic multicellular pathways.</title>
        <authorList>
            <person name="Sheikh S."/>
            <person name="Fu C.-J."/>
            <person name="Brown M.W."/>
            <person name="Baldauf S.L."/>
        </authorList>
    </citation>
    <scope>NUCLEOTIDE SEQUENCE [LARGE SCALE GENOMIC DNA]</scope>
    <source>
        <strain evidence="6 7">ATCC MYA-3509</strain>
    </source>
</reference>
<dbReference type="CDD" id="cd00143">
    <property type="entry name" value="PP2Cc"/>
    <property type="match status" value="1"/>
</dbReference>
<dbReference type="InterPro" id="IPR015655">
    <property type="entry name" value="PP2C"/>
</dbReference>
<evidence type="ECO:0000259" key="5">
    <source>
        <dbReference type="PROSITE" id="PS51746"/>
    </source>
</evidence>
<dbReference type="PROSITE" id="PS01032">
    <property type="entry name" value="PPM_1"/>
    <property type="match status" value="1"/>
</dbReference>
<protein>
    <submittedName>
        <fullName evidence="6">Protein phosphatase</fullName>
    </submittedName>
</protein>
<keyword evidence="1" id="KW-0479">Metal-binding</keyword>
<dbReference type="AlphaFoldDB" id="A0AAW2Z9T4"/>
<dbReference type="EMBL" id="JAOPGA020001206">
    <property type="protein sequence ID" value="KAL0486205.1"/>
    <property type="molecule type" value="Genomic_DNA"/>
</dbReference>
<evidence type="ECO:0000256" key="4">
    <source>
        <dbReference type="RuleBase" id="RU003465"/>
    </source>
</evidence>
<dbReference type="SMART" id="SM00332">
    <property type="entry name" value="PP2Cc"/>
    <property type="match status" value="1"/>
</dbReference>
<dbReference type="InterPro" id="IPR000222">
    <property type="entry name" value="PP2C_BS"/>
</dbReference>
<sequence>MYPTTQHNFEVVNNQAISQPLSQSEVNELFNNVPQIQPNSTASFAPPTTVPYETTPNVQIYEPLVTNRISGFNVTQTMPTDDHQVQVKQIAMHLSQGDRDHQEDRYSYSSKNGVTYFGVYDGHGGEQISEHARTHLHERIFSSDGFGCGDYSRAIREGLYAEDADTFEEFVERQHRLRGGSTAVSALLVNGKLHVGNVGDSRCILAVRTESYGTGDGCNWYRAERLTRDFKPTDLDEHQRITQNGGVVSKGRIIHDKEGINMSRALGDHKFKQPLNHARGDYISVEPNIRQVQIDTRVHDFMILESDGLWGVLKDEVAINVVGKLWRRGLPVQEICRNLVEEVASTPRSDNVSCMLVFFNDLQQAQQPGPAIPQPVDSNVVNAVVSKVLTHQ</sequence>
<keyword evidence="7" id="KW-1185">Reference proteome</keyword>
<dbReference type="PROSITE" id="PS51746">
    <property type="entry name" value="PPM_2"/>
    <property type="match status" value="1"/>
</dbReference>
<accession>A0AAW2Z9T4</accession>
<dbReference type="Pfam" id="PF00481">
    <property type="entry name" value="PP2C"/>
    <property type="match status" value="1"/>
</dbReference>
<organism evidence="6 7">
    <name type="scientific">Acrasis kona</name>
    <dbReference type="NCBI Taxonomy" id="1008807"/>
    <lineage>
        <taxon>Eukaryota</taxon>
        <taxon>Discoba</taxon>
        <taxon>Heterolobosea</taxon>
        <taxon>Tetramitia</taxon>
        <taxon>Eutetramitia</taxon>
        <taxon>Acrasidae</taxon>
        <taxon>Acrasis</taxon>
    </lineage>
</organism>
<evidence type="ECO:0000256" key="2">
    <source>
        <dbReference type="ARBA" id="ARBA00022801"/>
    </source>
</evidence>
<gene>
    <name evidence="6" type="ORF">AKO1_001874</name>
</gene>
<keyword evidence="2 4" id="KW-0378">Hydrolase</keyword>
<dbReference type="Gene3D" id="3.60.40.10">
    <property type="entry name" value="PPM-type phosphatase domain"/>
    <property type="match status" value="1"/>
</dbReference>
<comment type="caution">
    <text evidence="6">The sequence shown here is derived from an EMBL/GenBank/DDBJ whole genome shotgun (WGS) entry which is preliminary data.</text>
</comment>
<evidence type="ECO:0000313" key="6">
    <source>
        <dbReference type="EMBL" id="KAL0486205.1"/>
    </source>
</evidence>
<keyword evidence="3 4" id="KW-0904">Protein phosphatase</keyword>
<dbReference type="Proteomes" id="UP001431209">
    <property type="component" value="Unassembled WGS sequence"/>
</dbReference>
<dbReference type="SUPFAM" id="SSF81606">
    <property type="entry name" value="PP2C-like"/>
    <property type="match status" value="1"/>
</dbReference>
<dbReference type="InterPro" id="IPR001932">
    <property type="entry name" value="PPM-type_phosphatase-like_dom"/>
</dbReference>
<evidence type="ECO:0000256" key="1">
    <source>
        <dbReference type="ARBA" id="ARBA00022723"/>
    </source>
</evidence>
<evidence type="ECO:0000313" key="7">
    <source>
        <dbReference type="Proteomes" id="UP001431209"/>
    </source>
</evidence>
<proteinExistence type="inferred from homology"/>
<name>A0AAW2Z9T4_9EUKA</name>
<feature type="domain" description="PPM-type phosphatase" evidence="5">
    <location>
        <begin position="89"/>
        <end position="359"/>
    </location>
</feature>
<dbReference type="GO" id="GO:0046872">
    <property type="term" value="F:metal ion binding"/>
    <property type="evidence" value="ECO:0007669"/>
    <property type="project" value="UniProtKB-KW"/>
</dbReference>
<evidence type="ECO:0000256" key="3">
    <source>
        <dbReference type="ARBA" id="ARBA00022912"/>
    </source>
</evidence>